<protein>
    <submittedName>
        <fullName evidence="2">Uncharacterized protein</fullName>
    </submittedName>
</protein>
<proteinExistence type="predicted"/>
<name>A0A4P9ZKF9_9ASCO</name>
<dbReference type="Proteomes" id="UP000268321">
    <property type="component" value="Unassembled WGS sequence"/>
</dbReference>
<evidence type="ECO:0000256" key="1">
    <source>
        <dbReference type="SAM" id="MobiDB-lite"/>
    </source>
</evidence>
<accession>A0A4P9ZKF9</accession>
<keyword evidence="3" id="KW-1185">Reference proteome</keyword>
<dbReference type="AlphaFoldDB" id="A0A4P9ZKF9"/>
<feature type="compositionally biased region" description="Basic residues" evidence="1">
    <location>
        <begin position="1"/>
        <end position="10"/>
    </location>
</feature>
<evidence type="ECO:0000313" key="2">
    <source>
        <dbReference type="EMBL" id="RKP32630.1"/>
    </source>
</evidence>
<dbReference type="EMBL" id="ML004430">
    <property type="protein sequence ID" value="RKP32630.1"/>
    <property type="molecule type" value="Genomic_DNA"/>
</dbReference>
<feature type="region of interest" description="Disordered" evidence="1">
    <location>
        <begin position="1"/>
        <end position="28"/>
    </location>
</feature>
<gene>
    <name evidence="2" type="ORF">METBISCDRAFT_21317</name>
</gene>
<evidence type="ECO:0000313" key="3">
    <source>
        <dbReference type="Proteomes" id="UP000268321"/>
    </source>
</evidence>
<reference evidence="3" key="1">
    <citation type="journal article" date="2018" name="Nat. Microbiol.">
        <title>Leveraging single-cell genomics to expand the fungal tree of life.</title>
        <authorList>
            <person name="Ahrendt S.R."/>
            <person name="Quandt C.A."/>
            <person name="Ciobanu D."/>
            <person name="Clum A."/>
            <person name="Salamov A."/>
            <person name="Andreopoulos B."/>
            <person name="Cheng J.F."/>
            <person name="Woyke T."/>
            <person name="Pelin A."/>
            <person name="Henrissat B."/>
            <person name="Reynolds N.K."/>
            <person name="Benny G.L."/>
            <person name="Smith M.E."/>
            <person name="James T.Y."/>
            <person name="Grigoriev I.V."/>
        </authorList>
    </citation>
    <scope>NUCLEOTIDE SEQUENCE [LARGE SCALE GENOMIC DNA]</scope>
    <source>
        <strain evidence="3">Baker2002</strain>
    </source>
</reference>
<sequence>MNSLRNKKQRPRDAAQYRDGGPYQLHKREKVPLHDEADLVNFRTDALIRLIKNQDFLENVSLKPFHTAHIAPPSMFPTQSKKAYAEGATDAEIEEMVAKLLSEDLVCGDVRLMRAKQALLERECASLASEKPTSVESEFSVEMQFQRAAVQRLVMFRREKCTFGSLDALERVLNDVLDEYRTRFSKQYTLQQTRFHKHSLPIKDLAPHVDVQQAPPLYNPRLITSSLEMKGDDAQMGQHDIAKQRSGQSFYKAGEFMSDAGFDDFGLMLGDNGMNSRGTSAWASGAPQALDDFLKNDVLSCSSDFYKEEFGGSQGGVSKPSMSADNMVDLNQFLKDGAGYVDGVIDEVNALIDFDQANSAPAANGGEEPFGVDFLNEMGVDLG</sequence>
<organism evidence="2 3">
    <name type="scientific">Metschnikowia bicuspidata</name>
    <dbReference type="NCBI Taxonomy" id="27322"/>
    <lineage>
        <taxon>Eukaryota</taxon>
        <taxon>Fungi</taxon>
        <taxon>Dikarya</taxon>
        <taxon>Ascomycota</taxon>
        <taxon>Saccharomycotina</taxon>
        <taxon>Pichiomycetes</taxon>
        <taxon>Metschnikowiaceae</taxon>
        <taxon>Metschnikowia</taxon>
    </lineage>
</organism>
<dbReference type="OrthoDB" id="4093693at2759"/>